<comment type="caution">
    <text evidence="2">The sequence shown here is derived from an EMBL/GenBank/DDBJ whole genome shotgun (WGS) entry which is preliminary data.</text>
</comment>
<evidence type="ECO:0000313" key="3">
    <source>
        <dbReference type="Proteomes" id="UP001215503"/>
    </source>
</evidence>
<dbReference type="RefSeq" id="WP_275824106.1">
    <property type="nucleotide sequence ID" value="NZ_JARHUD010000011.1"/>
</dbReference>
<keyword evidence="1" id="KW-1133">Transmembrane helix</keyword>
<evidence type="ECO:0000313" key="2">
    <source>
        <dbReference type="EMBL" id="MDF2097324.1"/>
    </source>
</evidence>
<organism evidence="2 3">
    <name type="scientific">Aquibaculum arenosum</name>
    <dbReference type="NCBI Taxonomy" id="3032591"/>
    <lineage>
        <taxon>Bacteria</taxon>
        <taxon>Pseudomonadati</taxon>
        <taxon>Pseudomonadota</taxon>
        <taxon>Alphaproteobacteria</taxon>
        <taxon>Rhodospirillales</taxon>
        <taxon>Rhodovibrionaceae</taxon>
        <taxon>Aquibaculum</taxon>
    </lineage>
</organism>
<dbReference type="Proteomes" id="UP001215503">
    <property type="component" value="Unassembled WGS sequence"/>
</dbReference>
<dbReference type="EMBL" id="JARHUD010000011">
    <property type="protein sequence ID" value="MDF2097324.1"/>
    <property type="molecule type" value="Genomic_DNA"/>
</dbReference>
<proteinExistence type="predicted"/>
<keyword evidence="1" id="KW-0472">Membrane</keyword>
<feature type="transmembrane region" description="Helical" evidence="1">
    <location>
        <begin position="33"/>
        <end position="54"/>
    </location>
</feature>
<keyword evidence="3" id="KW-1185">Reference proteome</keyword>
<keyword evidence="1" id="KW-0812">Transmembrane</keyword>
<accession>A0ABT5YQT7</accession>
<name>A0ABT5YQT7_9PROT</name>
<evidence type="ECO:0008006" key="4">
    <source>
        <dbReference type="Google" id="ProtNLM"/>
    </source>
</evidence>
<evidence type="ECO:0000256" key="1">
    <source>
        <dbReference type="SAM" id="Phobius"/>
    </source>
</evidence>
<sequence>MYREKLDLMLGSAATAFGTSGAALQWWGQLGSLLLVGLNVILACAGLYLIWLRIRRARLELERVSRDR</sequence>
<reference evidence="2 3" key="1">
    <citation type="submission" date="2023-03" db="EMBL/GenBank/DDBJ databases">
        <title>Fodinicurvata sp. CAU 1616 isolated from sea sendiment.</title>
        <authorList>
            <person name="Kim W."/>
        </authorList>
    </citation>
    <scope>NUCLEOTIDE SEQUENCE [LARGE SCALE GENOMIC DNA]</scope>
    <source>
        <strain evidence="2 3">CAU 1616</strain>
    </source>
</reference>
<protein>
    <recommendedName>
        <fullName evidence="4">Holin</fullName>
    </recommendedName>
</protein>
<gene>
    <name evidence="2" type="ORF">P2G67_15190</name>
</gene>